<dbReference type="Pfam" id="PF00185">
    <property type="entry name" value="OTCace"/>
    <property type="match status" value="1"/>
</dbReference>
<evidence type="ECO:0000256" key="1">
    <source>
        <dbReference type="ARBA" id="ARBA00003822"/>
    </source>
</evidence>
<evidence type="ECO:0000313" key="7">
    <source>
        <dbReference type="Proteomes" id="UP000295689"/>
    </source>
</evidence>
<evidence type="ECO:0000259" key="5">
    <source>
        <dbReference type="Pfam" id="PF02729"/>
    </source>
</evidence>
<dbReference type="SUPFAM" id="SSF53671">
    <property type="entry name" value="Aspartate/ornithine carbamoyltransferase"/>
    <property type="match status" value="1"/>
</dbReference>
<keyword evidence="2 3" id="KW-0808">Transferase</keyword>
<feature type="domain" description="Aspartate/ornithine carbamoyltransferase carbamoyl-P binding" evidence="5">
    <location>
        <begin position="3"/>
        <end position="120"/>
    </location>
</feature>
<dbReference type="Pfam" id="PF02729">
    <property type="entry name" value="OTCace_N"/>
    <property type="match status" value="1"/>
</dbReference>
<dbReference type="PANTHER" id="PTHR45753:SF3">
    <property type="entry name" value="ORNITHINE TRANSCARBAMYLASE, MITOCHONDRIAL"/>
    <property type="match status" value="1"/>
</dbReference>
<dbReference type="InterPro" id="IPR006132">
    <property type="entry name" value="Asp/Orn_carbamoyltranf_P-bd"/>
</dbReference>
<dbReference type="InterPro" id="IPR006131">
    <property type="entry name" value="Asp_carbamoyltransf_Asp/Orn-bd"/>
</dbReference>
<dbReference type="GO" id="GO:0019240">
    <property type="term" value="P:citrulline biosynthetic process"/>
    <property type="evidence" value="ECO:0007669"/>
    <property type="project" value="TreeGrafter"/>
</dbReference>
<proteinExistence type="inferred from homology"/>
<dbReference type="EMBL" id="SLVV01000004">
    <property type="protein sequence ID" value="TCN26197.1"/>
    <property type="molecule type" value="Genomic_DNA"/>
</dbReference>
<dbReference type="InterPro" id="IPR002292">
    <property type="entry name" value="Orn/put_carbamltrans"/>
</dbReference>
<dbReference type="InterPro" id="IPR006130">
    <property type="entry name" value="Asp/Orn_carbamoylTrfase"/>
</dbReference>
<dbReference type="GO" id="GO:0004585">
    <property type="term" value="F:ornithine carbamoyltransferase activity"/>
    <property type="evidence" value="ECO:0007669"/>
    <property type="project" value="UniProtKB-ARBA"/>
</dbReference>
<accession>A0A4R2BGL7</accession>
<feature type="domain" description="Aspartate/ornithine carbamoyltransferase Asp/Orn-binding" evidence="4">
    <location>
        <begin position="131"/>
        <end position="262"/>
    </location>
</feature>
<keyword evidence="7" id="KW-1185">Reference proteome</keyword>
<organism evidence="6 7">
    <name type="scientific">Mesobacillus foraminis</name>
    <dbReference type="NCBI Taxonomy" id="279826"/>
    <lineage>
        <taxon>Bacteria</taxon>
        <taxon>Bacillati</taxon>
        <taxon>Bacillota</taxon>
        <taxon>Bacilli</taxon>
        <taxon>Bacillales</taxon>
        <taxon>Bacillaceae</taxon>
        <taxon>Mesobacillus</taxon>
    </lineage>
</organism>
<dbReference type="Gene3D" id="3.40.50.1370">
    <property type="entry name" value="Aspartate/ornithine carbamoyltransferase"/>
    <property type="match status" value="2"/>
</dbReference>
<dbReference type="AlphaFoldDB" id="A0A4R2BGL7"/>
<dbReference type="Proteomes" id="UP000295689">
    <property type="component" value="Unassembled WGS sequence"/>
</dbReference>
<dbReference type="PRINTS" id="PR00100">
    <property type="entry name" value="AOTCASE"/>
</dbReference>
<dbReference type="InterPro" id="IPR036901">
    <property type="entry name" value="Asp/Orn_carbamoylTrfase_sf"/>
</dbReference>
<evidence type="ECO:0000256" key="3">
    <source>
        <dbReference type="RuleBase" id="RU003634"/>
    </source>
</evidence>
<comment type="similarity">
    <text evidence="3">Belongs to the aspartate/ornithine carbamoyltransferase superfamily.</text>
</comment>
<dbReference type="GO" id="GO:0042450">
    <property type="term" value="P:L-arginine biosynthetic process via ornithine"/>
    <property type="evidence" value="ECO:0007669"/>
    <property type="project" value="TreeGrafter"/>
</dbReference>
<dbReference type="PRINTS" id="PR00102">
    <property type="entry name" value="OTCASE"/>
</dbReference>
<comment type="function">
    <text evidence="1">Reversibly catalyzes the transfer of the carbamoyl group from carbamoyl phosphate (CP) to the N(epsilon) atom of ornithine (ORN) to produce L-citrulline.</text>
</comment>
<comment type="caution">
    <text evidence="6">The sequence shown here is derived from an EMBL/GenBank/DDBJ whole genome shotgun (WGS) entry which is preliminary data.</text>
</comment>
<evidence type="ECO:0000259" key="4">
    <source>
        <dbReference type="Pfam" id="PF00185"/>
    </source>
</evidence>
<reference evidence="6 7" key="1">
    <citation type="journal article" date="2015" name="Stand. Genomic Sci.">
        <title>Genomic Encyclopedia of Bacterial and Archaeal Type Strains, Phase III: the genomes of soil and plant-associated and newly described type strains.</title>
        <authorList>
            <person name="Whitman W.B."/>
            <person name="Woyke T."/>
            <person name="Klenk H.P."/>
            <person name="Zhou Y."/>
            <person name="Lilburn T.G."/>
            <person name="Beck B.J."/>
            <person name="De Vos P."/>
            <person name="Vandamme P."/>
            <person name="Eisen J.A."/>
            <person name="Garrity G."/>
            <person name="Hugenholtz P."/>
            <person name="Kyrpides N.C."/>
        </authorList>
    </citation>
    <scope>NUCLEOTIDE SEQUENCE [LARGE SCALE GENOMIC DNA]</scope>
    <source>
        <strain evidence="6 7">CV53</strain>
    </source>
</reference>
<dbReference type="PANTHER" id="PTHR45753">
    <property type="entry name" value="ORNITHINE CARBAMOYLTRANSFERASE, MITOCHONDRIAL"/>
    <property type="match status" value="1"/>
</dbReference>
<dbReference type="GO" id="GO:0016597">
    <property type="term" value="F:amino acid binding"/>
    <property type="evidence" value="ECO:0007669"/>
    <property type="project" value="InterPro"/>
</dbReference>
<gene>
    <name evidence="6" type="ORF">EV146_104307</name>
</gene>
<sequence length="277" mass="31681">MKIFRLADKLTLQNGSKILKGKSFILFFPQTSIRTRLTFEKGIKDLGGESILFPSETLDKEEKLEDVIQYIQNWADGVIVRHSDSSKIQGLTEHSSIPILNAMSSGNHPCEILSDYYSISKIRKNERDHVYTFVGPATNICRTWADLSKILDLKFYHVCQAGYEIGVNEPNYIFSTNLEQILKLSDIILTDSLPEALRTNEYIKQYQITLERMNLAKKQALLNPCPPFFRNEEVSEEVISSPYFVGHAFKRNLLYVQQAILLNCLGIELKLKEILGI</sequence>
<evidence type="ECO:0000313" key="6">
    <source>
        <dbReference type="EMBL" id="TCN26197.1"/>
    </source>
</evidence>
<protein>
    <submittedName>
        <fullName evidence="6">Ornithine carbamoyltransferase</fullName>
    </submittedName>
</protein>
<name>A0A4R2BGL7_9BACI</name>
<evidence type="ECO:0000256" key="2">
    <source>
        <dbReference type="ARBA" id="ARBA00022679"/>
    </source>
</evidence>